<dbReference type="Pfam" id="PF01103">
    <property type="entry name" value="Omp85"/>
    <property type="match status" value="1"/>
</dbReference>
<dbReference type="InterPro" id="IPR000184">
    <property type="entry name" value="Bac_surfAg_D15"/>
</dbReference>
<dbReference type="EMBL" id="QXED01000008">
    <property type="protein sequence ID" value="RIV19261.1"/>
    <property type="molecule type" value="Genomic_DNA"/>
</dbReference>
<keyword evidence="5" id="KW-1185">Reference proteome</keyword>
<dbReference type="AlphaFoldDB" id="A0A418M0W3"/>
<comment type="subcellular location">
    <subcellularLocation>
        <location evidence="1">Membrane</location>
    </subcellularLocation>
</comment>
<dbReference type="Gene3D" id="3.10.20.310">
    <property type="entry name" value="membrane protein fhac"/>
    <property type="match status" value="1"/>
</dbReference>
<reference evidence="4 5" key="1">
    <citation type="submission" date="2018-08" db="EMBL/GenBank/DDBJ databases">
        <title>Fibrisoma montanum sp. nov., isolated from Danxia mountain soil.</title>
        <authorList>
            <person name="Huang Y."/>
        </authorList>
    </citation>
    <scope>NUCLEOTIDE SEQUENCE [LARGE SCALE GENOMIC DNA]</scope>
    <source>
        <strain evidence="4 5">HYT19</strain>
    </source>
</reference>
<keyword evidence="2" id="KW-0472">Membrane</keyword>
<proteinExistence type="predicted"/>
<protein>
    <recommendedName>
        <fullName evidence="3">Bacterial surface antigen (D15) domain-containing protein</fullName>
    </recommendedName>
</protein>
<evidence type="ECO:0000259" key="3">
    <source>
        <dbReference type="Pfam" id="PF01103"/>
    </source>
</evidence>
<dbReference type="OrthoDB" id="9768717at2"/>
<accession>A0A418M0W3</accession>
<comment type="caution">
    <text evidence="4">The sequence shown here is derived from an EMBL/GenBank/DDBJ whole genome shotgun (WGS) entry which is preliminary data.</text>
</comment>
<evidence type="ECO:0000256" key="1">
    <source>
        <dbReference type="ARBA" id="ARBA00004370"/>
    </source>
</evidence>
<dbReference type="GO" id="GO:0019867">
    <property type="term" value="C:outer membrane"/>
    <property type="evidence" value="ECO:0007669"/>
    <property type="project" value="InterPro"/>
</dbReference>
<dbReference type="Gene3D" id="2.40.160.50">
    <property type="entry name" value="membrane protein fhac: a member of the omp85/tpsb transporter family"/>
    <property type="match status" value="1"/>
</dbReference>
<evidence type="ECO:0000256" key="2">
    <source>
        <dbReference type="ARBA" id="ARBA00023136"/>
    </source>
</evidence>
<sequence length="496" mass="56627">MVLQLRGVGTVVFILLSLVYQSAYGAIGLDSAGIADAMGKRVVVRSIILNGNHRTQDRIVLREMSLKAGDTLRQSELPSKLIWAQRNINNTNLFITVDVTSKPVVPAGAITTPADTMNVVEPLQQVDVEVVMKERWYIILYPVFDLADRNFNEWWYDRGRDLRRVIYGGRLSWRNFTGANDRLQAVMELGFLRRTVLSYQRPYIDKAQTTGLRVDVGYITNKEIPYRTSADKWLYIRSEGLLRERAYASVALTRRQGLYHYHSLETRYHRNAIADTVACLNPDYFGDGRTQQRYMSLTYGYRYDRRDNVAYPLQGTLLTGIVGVNGLLPGDNFRQLEMSASLTRYWGLGGKFYMASGVRGRATWASQQPYSNLRALGSSLDMVRGYELYVIDGQRFGIWRNSLRYELLKTRKQLDWLPVRQFNTVPIAAYLTAFTDMGYVGSSVAEQYQSRLANRTLVGTGVSLDVVTFYNMVFRFNAVVNGQGQKGFYFNLVQEL</sequence>
<organism evidence="4 5">
    <name type="scientific">Fibrisoma montanum</name>
    <dbReference type="NCBI Taxonomy" id="2305895"/>
    <lineage>
        <taxon>Bacteria</taxon>
        <taxon>Pseudomonadati</taxon>
        <taxon>Bacteroidota</taxon>
        <taxon>Cytophagia</taxon>
        <taxon>Cytophagales</taxon>
        <taxon>Spirosomataceae</taxon>
        <taxon>Fibrisoma</taxon>
    </lineage>
</organism>
<dbReference type="RefSeq" id="WP_119670366.1">
    <property type="nucleotide sequence ID" value="NZ_QXED01000008.1"/>
</dbReference>
<gene>
    <name evidence="4" type="ORF">DYU11_24440</name>
</gene>
<evidence type="ECO:0000313" key="4">
    <source>
        <dbReference type="EMBL" id="RIV19261.1"/>
    </source>
</evidence>
<dbReference type="Proteomes" id="UP000283523">
    <property type="component" value="Unassembled WGS sequence"/>
</dbReference>
<evidence type="ECO:0000313" key="5">
    <source>
        <dbReference type="Proteomes" id="UP000283523"/>
    </source>
</evidence>
<feature type="domain" description="Bacterial surface antigen (D15)" evidence="3">
    <location>
        <begin position="175"/>
        <end position="391"/>
    </location>
</feature>
<name>A0A418M0W3_9BACT</name>